<dbReference type="EMBL" id="CAJVQC010029920">
    <property type="protein sequence ID" value="CAG8744062.1"/>
    <property type="molecule type" value="Genomic_DNA"/>
</dbReference>
<keyword evidence="2" id="KW-1185">Reference proteome</keyword>
<accession>A0ACA9QA83</accession>
<evidence type="ECO:0000313" key="2">
    <source>
        <dbReference type="Proteomes" id="UP000789920"/>
    </source>
</evidence>
<evidence type="ECO:0000313" key="1">
    <source>
        <dbReference type="EMBL" id="CAG8744062.1"/>
    </source>
</evidence>
<proteinExistence type="predicted"/>
<gene>
    <name evidence="1" type="ORF">RPERSI_LOCUS13462</name>
</gene>
<name>A0ACA9QA83_9GLOM</name>
<reference evidence="1" key="1">
    <citation type="submission" date="2021-06" db="EMBL/GenBank/DDBJ databases">
        <authorList>
            <person name="Kallberg Y."/>
            <person name="Tangrot J."/>
            <person name="Rosling A."/>
        </authorList>
    </citation>
    <scope>NUCLEOTIDE SEQUENCE</scope>
    <source>
        <strain evidence="1">MA461A</strain>
    </source>
</reference>
<sequence length="251" mass="29246">FDEFNSLSNNTSDSTSKKLKDSLLNQFVLQQYKGASLDKLYYLILKATILNSWSFRWVKNSNSIELFRFINSAIKLSPRRTLSKIILSNASNHLVNEIQQKAQNDIYVLVWQAQDCSEDRVRTNDVKQKIIEIVQSIQDKNIKVASVVTDSYASYQAASNENSDFFGQLSFNKDILELLIHICDSVNTTFAYCGYLNIFQRDAARLYDVLYSFSYFYEILSQNSDLEFGERLCQRLEKRWKEWEQPIIILS</sequence>
<comment type="caution">
    <text evidence="1">The sequence shown here is derived from an EMBL/GenBank/DDBJ whole genome shotgun (WGS) entry which is preliminary data.</text>
</comment>
<protein>
    <submittedName>
        <fullName evidence="1">5773_t:CDS:1</fullName>
    </submittedName>
</protein>
<feature type="non-terminal residue" evidence="1">
    <location>
        <position position="1"/>
    </location>
</feature>
<dbReference type="Proteomes" id="UP000789920">
    <property type="component" value="Unassembled WGS sequence"/>
</dbReference>
<organism evidence="1 2">
    <name type="scientific">Racocetra persica</name>
    <dbReference type="NCBI Taxonomy" id="160502"/>
    <lineage>
        <taxon>Eukaryota</taxon>
        <taxon>Fungi</taxon>
        <taxon>Fungi incertae sedis</taxon>
        <taxon>Mucoromycota</taxon>
        <taxon>Glomeromycotina</taxon>
        <taxon>Glomeromycetes</taxon>
        <taxon>Diversisporales</taxon>
        <taxon>Gigasporaceae</taxon>
        <taxon>Racocetra</taxon>
    </lineage>
</organism>